<accession>A0A6J4R4Z3</accession>
<dbReference type="PROSITE" id="PS51819">
    <property type="entry name" value="VOC"/>
    <property type="match status" value="1"/>
</dbReference>
<evidence type="ECO:0000313" key="2">
    <source>
        <dbReference type="EMBL" id="CAA9460284.1"/>
    </source>
</evidence>
<dbReference type="Gene3D" id="3.10.180.10">
    <property type="entry name" value="2,3-Dihydroxybiphenyl 1,2-Dioxygenase, domain 1"/>
    <property type="match status" value="2"/>
</dbReference>
<dbReference type="SUPFAM" id="SSF54593">
    <property type="entry name" value="Glyoxalase/Bleomycin resistance protein/Dihydroxybiphenyl dioxygenase"/>
    <property type="match status" value="2"/>
</dbReference>
<dbReference type="EMBL" id="CADCVF010000049">
    <property type="protein sequence ID" value="CAA9460284.1"/>
    <property type="molecule type" value="Genomic_DNA"/>
</dbReference>
<reference evidence="2" key="1">
    <citation type="submission" date="2020-02" db="EMBL/GenBank/DDBJ databases">
        <authorList>
            <person name="Meier V. D."/>
        </authorList>
    </citation>
    <scope>NUCLEOTIDE SEQUENCE</scope>
    <source>
        <strain evidence="2">AVDCRST_MAG58</strain>
    </source>
</reference>
<dbReference type="CDD" id="cd06587">
    <property type="entry name" value="VOC"/>
    <property type="match status" value="1"/>
</dbReference>
<evidence type="ECO:0000259" key="1">
    <source>
        <dbReference type="PROSITE" id="PS51819"/>
    </source>
</evidence>
<dbReference type="Pfam" id="PF00903">
    <property type="entry name" value="Glyoxalase"/>
    <property type="match status" value="1"/>
</dbReference>
<dbReference type="InterPro" id="IPR029068">
    <property type="entry name" value="Glyas_Bleomycin-R_OHBP_Dase"/>
</dbReference>
<dbReference type="InterPro" id="IPR004360">
    <property type="entry name" value="Glyas_Fos-R_dOase_dom"/>
</dbReference>
<name>A0A6J4R4Z3_9ACTN</name>
<sequence length="231" mass="24719">MKVKRLDHIALYMGDREAAAGFLTTHLGFHVVDHTERYTLVGAGGRLGKLTLFDAPQGTTPSPGEIERITIRVADPEAAASGLPREAGAEPRDGGYSFTGPEGLPLALVPGEGEYVDYDLDGFVLRSGSPEESARTFVEMGFAPGDEATTVKAGDYLIRLTGSSPEENGGGMLFHVGCLVDSAEDHRKEAEERGLEVQDFVDGPNTLAVFVRGPKGVSVEYVEHKPKFSLI</sequence>
<gene>
    <name evidence="2" type="ORF">AVDCRST_MAG58-2434</name>
</gene>
<dbReference type="InterPro" id="IPR037523">
    <property type="entry name" value="VOC_core"/>
</dbReference>
<protein>
    <recommendedName>
        <fullName evidence="1">VOC domain-containing protein</fullName>
    </recommendedName>
</protein>
<organism evidence="2">
    <name type="scientific">uncultured Rubrobacteraceae bacterium</name>
    <dbReference type="NCBI Taxonomy" id="349277"/>
    <lineage>
        <taxon>Bacteria</taxon>
        <taxon>Bacillati</taxon>
        <taxon>Actinomycetota</taxon>
        <taxon>Rubrobacteria</taxon>
        <taxon>Rubrobacterales</taxon>
        <taxon>Rubrobacteraceae</taxon>
        <taxon>environmental samples</taxon>
    </lineage>
</organism>
<dbReference type="AlphaFoldDB" id="A0A6J4R4Z3"/>
<proteinExistence type="predicted"/>
<feature type="domain" description="VOC" evidence="1">
    <location>
        <begin position="5"/>
        <end position="130"/>
    </location>
</feature>